<name>A0A1M5LA25_9BACI</name>
<keyword evidence="1" id="KW-1133">Transmembrane helix</keyword>
<evidence type="ECO:0000313" key="2">
    <source>
        <dbReference type="EMBL" id="SHG61836.1"/>
    </source>
</evidence>
<reference evidence="3" key="1">
    <citation type="submission" date="2016-11" db="EMBL/GenBank/DDBJ databases">
        <authorList>
            <person name="Varghese N."/>
            <person name="Submissions S."/>
        </authorList>
    </citation>
    <scope>NUCLEOTIDE SEQUENCE [LARGE SCALE GENOMIC DNA]</scope>
    <source>
        <strain evidence="3">CGMCC 1.6496</strain>
    </source>
</reference>
<gene>
    <name evidence="2" type="ORF">SAMN05421807_10158</name>
</gene>
<accession>A0A1M5LA25</accession>
<feature type="transmembrane region" description="Helical" evidence="1">
    <location>
        <begin position="180"/>
        <end position="204"/>
    </location>
</feature>
<organism evidence="2 3">
    <name type="scientific">Virgibacillus chiguensis</name>
    <dbReference type="NCBI Taxonomy" id="411959"/>
    <lineage>
        <taxon>Bacteria</taxon>
        <taxon>Bacillati</taxon>
        <taxon>Bacillota</taxon>
        <taxon>Bacilli</taxon>
        <taxon>Bacillales</taxon>
        <taxon>Bacillaceae</taxon>
        <taxon>Virgibacillus</taxon>
    </lineage>
</organism>
<feature type="transmembrane region" description="Helical" evidence="1">
    <location>
        <begin position="150"/>
        <end position="168"/>
    </location>
</feature>
<sequence length="208" mass="24164">MNRLKHHFTFDIKLLKGIYTLPFVGYIIALFLIFTSHLNSTDPYLPYIFLQGVAVPVSGLHIVFLYSYIYDEGSKEVLLPYYKNNLLYDLVRYSMLHGCILFLFTCLLIWLNGFGFFDAKIILHLLLLFVFYQVIGVTLLSLVESLELSIAIYATYTITEVVTKGTFLPWPHIFLFEEPIINIWLVLTFIFLILGLVLSIVQLIRSYK</sequence>
<dbReference type="RefSeq" id="WP_073004046.1">
    <property type="nucleotide sequence ID" value="NZ_FQXD01000001.1"/>
</dbReference>
<proteinExistence type="predicted"/>
<dbReference type="AlphaFoldDB" id="A0A1M5LA25"/>
<feature type="transmembrane region" description="Helical" evidence="1">
    <location>
        <begin position="21"/>
        <end position="38"/>
    </location>
</feature>
<feature type="transmembrane region" description="Helical" evidence="1">
    <location>
        <begin position="122"/>
        <end position="143"/>
    </location>
</feature>
<evidence type="ECO:0008006" key="4">
    <source>
        <dbReference type="Google" id="ProtNLM"/>
    </source>
</evidence>
<evidence type="ECO:0000313" key="3">
    <source>
        <dbReference type="Proteomes" id="UP000184079"/>
    </source>
</evidence>
<feature type="transmembrane region" description="Helical" evidence="1">
    <location>
        <begin position="44"/>
        <end position="69"/>
    </location>
</feature>
<protein>
    <recommendedName>
        <fullName evidence="4">ABC-2 type transport system permease protein</fullName>
    </recommendedName>
</protein>
<dbReference type="EMBL" id="FQXD01000001">
    <property type="protein sequence ID" value="SHG61836.1"/>
    <property type="molecule type" value="Genomic_DNA"/>
</dbReference>
<evidence type="ECO:0000256" key="1">
    <source>
        <dbReference type="SAM" id="Phobius"/>
    </source>
</evidence>
<keyword evidence="3" id="KW-1185">Reference proteome</keyword>
<keyword evidence="1" id="KW-0812">Transmembrane</keyword>
<feature type="transmembrane region" description="Helical" evidence="1">
    <location>
        <begin position="90"/>
        <end position="110"/>
    </location>
</feature>
<keyword evidence="1" id="KW-0472">Membrane</keyword>
<dbReference type="Proteomes" id="UP000184079">
    <property type="component" value="Unassembled WGS sequence"/>
</dbReference>